<dbReference type="AlphaFoldDB" id="A0A4Y7SY30"/>
<name>A0A4Y7SY30_COPMI</name>
<dbReference type="InterPro" id="IPR036047">
    <property type="entry name" value="F-box-like_dom_sf"/>
</dbReference>
<dbReference type="SMART" id="SM00256">
    <property type="entry name" value="FBOX"/>
    <property type="match status" value="1"/>
</dbReference>
<sequence>MAPTRPKHTLVSVPDELLTLILLELQLCDLLSIRRVCRHLNAISSGASVWRRLFEQSLGVTIPRPFFLPKTLKSASSRDIEGFLRKWHQYWRPVHPVQFFKRPIRCADLPEPITPNDTSIITPGGRWIISGYRDGSVWYIDLGHDPTSTTALEPQLLVPASLPDDTDDIQIKIALDFSSGESLGQSVDHHTLRQFNVAVVTSSSYDDPLPLNIDVWRVHVCTELGDPASLTLGPRLSNFTEEGDVALVSVGLHGRSVAYSILLDHTKCVVVVDWMEADGKGKDEQFTRWYLPLSRANSIHLLPEDQILTTDNSDNAALFNWRKDCPSSTLRPSEQDLDHVSPFYHRAMDQLIYFDAISPPTILRCCVQVVIPADEEAIRVDIPLGPDADTDSIRTISILKHPPYELAGRLRVFGHRRAIGLSGDYVLTVIHYSPEDGTGGNGSPTRVQSFEFPELTKLENPPDRLLYDEFSQRIVLIDADVSYVLTVDTSSIAEQ</sequence>
<dbReference type="Proteomes" id="UP000298030">
    <property type="component" value="Unassembled WGS sequence"/>
</dbReference>
<keyword evidence="3" id="KW-1185">Reference proteome</keyword>
<organism evidence="2 3">
    <name type="scientific">Coprinellus micaceus</name>
    <name type="common">Glistening ink-cap mushroom</name>
    <name type="synonym">Coprinus micaceus</name>
    <dbReference type="NCBI Taxonomy" id="71717"/>
    <lineage>
        <taxon>Eukaryota</taxon>
        <taxon>Fungi</taxon>
        <taxon>Dikarya</taxon>
        <taxon>Basidiomycota</taxon>
        <taxon>Agaricomycotina</taxon>
        <taxon>Agaricomycetes</taxon>
        <taxon>Agaricomycetidae</taxon>
        <taxon>Agaricales</taxon>
        <taxon>Agaricineae</taxon>
        <taxon>Psathyrellaceae</taxon>
        <taxon>Coprinellus</taxon>
    </lineage>
</organism>
<dbReference type="Gene3D" id="1.20.1280.50">
    <property type="match status" value="1"/>
</dbReference>
<evidence type="ECO:0000313" key="2">
    <source>
        <dbReference type="EMBL" id="TEB26773.1"/>
    </source>
</evidence>
<feature type="domain" description="F-box" evidence="1">
    <location>
        <begin position="7"/>
        <end position="53"/>
    </location>
</feature>
<proteinExistence type="predicted"/>
<evidence type="ECO:0000259" key="1">
    <source>
        <dbReference type="PROSITE" id="PS50181"/>
    </source>
</evidence>
<accession>A0A4Y7SY30</accession>
<gene>
    <name evidence="2" type="ORF">FA13DRAFT_1010835</name>
</gene>
<dbReference type="OrthoDB" id="3068749at2759"/>
<dbReference type="InterPro" id="IPR001810">
    <property type="entry name" value="F-box_dom"/>
</dbReference>
<dbReference type="SUPFAM" id="SSF81383">
    <property type="entry name" value="F-box domain"/>
    <property type="match status" value="1"/>
</dbReference>
<dbReference type="Pfam" id="PF12937">
    <property type="entry name" value="F-box-like"/>
    <property type="match status" value="1"/>
</dbReference>
<dbReference type="PROSITE" id="PS50181">
    <property type="entry name" value="FBOX"/>
    <property type="match status" value="1"/>
</dbReference>
<evidence type="ECO:0000313" key="3">
    <source>
        <dbReference type="Proteomes" id="UP000298030"/>
    </source>
</evidence>
<comment type="caution">
    <text evidence="2">The sequence shown here is derived from an EMBL/GenBank/DDBJ whole genome shotgun (WGS) entry which is preliminary data.</text>
</comment>
<dbReference type="EMBL" id="QPFP01000046">
    <property type="protein sequence ID" value="TEB26773.1"/>
    <property type="molecule type" value="Genomic_DNA"/>
</dbReference>
<protein>
    <recommendedName>
        <fullName evidence="1">F-box domain-containing protein</fullName>
    </recommendedName>
</protein>
<reference evidence="2 3" key="1">
    <citation type="journal article" date="2019" name="Nat. Ecol. Evol.">
        <title>Megaphylogeny resolves global patterns of mushroom evolution.</title>
        <authorList>
            <person name="Varga T."/>
            <person name="Krizsan K."/>
            <person name="Foldi C."/>
            <person name="Dima B."/>
            <person name="Sanchez-Garcia M."/>
            <person name="Sanchez-Ramirez S."/>
            <person name="Szollosi G.J."/>
            <person name="Szarkandi J.G."/>
            <person name="Papp V."/>
            <person name="Albert L."/>
            <person name="Andreopoulos W."/>
            <person name="Angelini C."/>
            <person name="Antonin V."/>
            <person name="Barry K.W."/>
            <person name="Bougher N.L."/>
            <person name="Buchanan P."/>
            <person name="Buyck B."/>
            <person name="Bense V."/>
            <person name="Catcheside P."/>
            <person name="Chovatia M."/>
            <person name="Cooper J."/>
            <person name="Damon W."/>
            <person name="Desjardin D."/>
            <person name="Finy P."/>
            <person name="Geml J."/>
            <person name="Haridas S."/>
            <person name="Hughes K."/>
            <person name="Justo A."/>
            <person name="Karasinski D."/>
            <person name="Kautmanova I."/>
            <person name="Kiss B."/>
            <person name="Kocsube S."/>
            <person name="Kotiranta H."/>
            <person name="LaButti K.M."/>
            <person name="Lechner B.E."/>
            <person name="Liimatainen K."/>
            <person name="Lipzen A."/>
            <person name="Lukacs Z."/>
            <person name="Mihaltcheva S."/>
            <person name="Morgado L.N."/>
            <person name="Niskanen T."/>
            <person name="Noordeloos M.E."/>
            <person name="Ohm R.A."/>
            <person name="Ortiz-Santana B."/>
            <person name="Ovrebo C."/>
            <person name="Racz N."/>
            <person name="Riley R."/>
            <person name="Savchenko A."/>
            <person name="Shiryaev A."/>
            <person name="Soop K."/>
            <person name="Spirin V."/>
            <person name="Szebenyi C."/>
            <person name="Tomsovsky M."/>
            <person name="Tulloss R.E."/>
            <person name="Uehling J."/>
            <person name="Grigoriev I.V."/>
            <person name="Vagvolgyi C."/>
            <person name="Papp T."/>
            <person name="Martin F.M."/>
            <person name="Miettinen O."/>
            <person name="Hibbett D.S."/>
            <person name="Nagy L.G."/>
        </authorList>
    </citation>
    <scope>NUCLEOTIDE SEQUENCE [LARGE SCALE GENOMIC DNA]</scope>
    <source>
        <strain evidence="2 3">FP101781</strain>
    </source>
</reference>